<reference evidence="1 2" key="1">
    <citation type="journal article" date="2012" name="Proc. Natl. Acad. Sci. U.S.A.">
        <title>Genome streamlining and chemical defense in a coral reef symbiosis.</title>
        <authorList>
            <person name="Kwan J.C."/>
            <person name="Donia M.S."/>
            <person name="Han A.W."/>
            <person name="Hirose E."/>
            <person name="Haygood M.G."/>
            <person name="Schmidt E.W."/>
        </authorList>
    </citation>
    <scope>NUCLEOTIDE SEQUENCE [LARGE SCALE GENOMIC DNA]</scope>
    <source>
        <strain evidence="1 2">L2</strain>
    </source>
</reference>
<proteinExistence type="predicted"/>
<dbReference type="KEGG" id="thal:A1OE_989"/>
<evidence type="ECO:0000313" key="2">
    <source>
        <dbReference type="Proteomes" id="UP000010077"/>
    </source>
</evidence>
<dbReference type="AlphaFoldDB" id="K7YHU9"/>
<gene>
    <name evidence="1" type="ORF">A1OE_989</name>
</gene>
<dbReference type="HOGENOM" id="CLU_3286555_0_0_5"/>
<organism evidence="1 2">
    <name type="scientific">Candidatus Endolissoclinum faulkneri L2</name>
    <dbReference type="NCBI Taxonomy" id="1193729"/>
    <lineage>
        <taxon>Bacteria</taxon>
        <taxon>Pseudomonadati</taxon>
        <taxon>Pseudomonadota</taxon>
        <taxon>Alphaproteobacteria</taxon>
        <taxon>Rhodospirillales</taxon>
        <taxon>Rhodospirillaceae</taxon>
        <taxon>Candidatus Endolissoclinum</taxon>
    </lineage>
</organism>
<evidence type="ECO:0000313" key="1">
    <source>
        <dbReference type="EMBL" id="AFX99170.1"/>
    </source>
</evidence>
<accession>K7YHU9</accession>
<dbReference type="Proteomes" id="UP000010077">
    <property type="component" value="Chromosome"/>
</dbReference>
<keyword evidence="2" id="KW-1185">Reference proteome</keyword>
<name>K7YHU9_9PROT</name>
<protein>
    <submittedName>
        <fullName evidence="1">Uncharacterized protein</fullName>
    </submittedName>
</protein>
<sequence>MISSYLIVVYCHPIRWYSVKIQTKNHLHYYFCKCTTRIAM</sequence>
<dbReference type="EMBL" id="CP003539">
    <property type="protein sequence ID" value="AFX99170.1"/>
    <property type="molecule type" value="Genomic_DNA"/>
</dbReference>